<sequence>MTLSGVVSHGLHRALQMRFLLATALKYGIKKPIFPAKARKISAQTSFLIGIAAQTGLLSSDQGPTGRLCASEAPKEDSGQDEP</sequence>
<feature type="region of interest" description="Disordered" evidence="1">
    <location>
        <begin position="57"/>
        <end position="83"/>
    </location>
</feature>
<evidence type="ECO:0000313" key="3">
    <source>
        <dbReference type="Proteomes" id="UP000477849"/>
    </source>
</evidence>
<protein>
    <submittedName>
        <fullName evidence="2">Uncharacterized protein</fullName>
    </submittedName>
</protein>
<reference evidence="2 3" key="1">
    <citation type="submission" date="2020-02" db="EMBL/GenBank/DDBJ databases">
        <title>Genome sequence of the type strain CCBAU10050 of Rhizobium daejeonense.</title>
        <authorList>
            <person name="Gao J."/>
            <person name="Sun J."/>
        </authorList>
    </citation>
    <scope>NUCLEOTIDE SEQUENCE [LARGE SCALE GENOMIC DNA]</scope>
    <source>
        <strain evidence="2 3">CCBAU10050</strain>
    </source>
</reference>
<comment type="caution">
    <text evidence="2">The sequence shown here is derived from an EMBL/GenBank/DDBJ whole genome shotgun (WGS) entry which is preliminary data.</text>
</comment>
<feature type="compositionally biased region" description="Basic and acidic residues" evidence="1">
    <location>
        <begin position="73"/>
        <end position="83"/>
    </location>
</feature>
<name>A0A6M1RV77_9HYPH</name>
<dbReference type="Proteomes" id="UP000477849">
    <property type="component" value="Unassembled WGS sequence"/>
</dbReference>
<evidence type="ECO:0000256" key="1">
    <source>
        <dbReference type="SAM" id="MobiDB-lite"/>
    </source>
</evidence>
<accession>A0A6M1RV77</accession>
<proteinExistence type="predicted"/>
<evidence type="ECO:0000313" key="2">
    <source>
        <dbReference type="EMBL" id="NGO65362.1"/>
    </source>
</evidence>
<gene>
    <name evidence="2" type="ORF">G6N76_16960</name>
</gene>
<dbReference type="RefSeq" id="WP_163902133.1">
    <property type="nucleotide sequence ID" value="NZ_CP048427.1"/>
</dbReference>
<dbReference type="AlphaFoldDB" id="A0A6M1RV77"/>
<dbReference type="EMBL" id="JAAKZH010000005">
    <property type="protein sequence ID" value="NGO65362.1"/>
    <property type="molecule type" value="Genomic_DNA"/>
</dbReference>
<keyword evidence="3" id="KW-1185">Reference proteome</keyword>
<organism evidence="2 3">
    <name type="scientific">Rhizobium daejeonense</name>
    <dbReference type="NCBI Taxonomy" id="240521"/>
    <lineage>
        <taxon>Bacteria</taxon>
        <taxon>Pseudomonadati</taxon>
        <taxon>Pseudomonadota</taxon>
        <taxon>Alphaproteobacteria</taxon>
        <taxon>Hyphomicrobiales</taxon>
        <taxon>Rhizobiaceae</taxon>
        <taxon>Rhizobium/Agrobacterium group</taxon>
        <taxon>Rhizobium</taxon>
    </lineage>
</organism>